<organism evidence="2 3">
    <name type="scientific">Methanobrevibacter cuticularis</name>
    <dbReference type="NCBI Taxonomy" id="47311"/>
    <lineage>
        <taxon>Archaea</taxon>
        <taxon>Methanobacteriati</taxon>
        <taxon>Methanobacteriota</taxon>
        <taxon>Methanomada group</taxon>
        <taxon>Methanobacteria</taxon>
        <taxon>Methanobacteriales</taxon>
        <taxon>Methanobacteriaceae</taxon>
        <taxon>Methanobrevibacter</taxon>
    </lineage>
</organism>
<evidence type="ECO:0000256" key="1">
    <source>
        <dbReference type="SAM" id="Phobius"/>
    </source>
</evidence>
<accession>A0A166F069</accession>
<protein>
    <submittedName>
        <fullName evidence="2">Uncharacterized protein</fullName>
    </submittedName>
</protein>
<proteinExistence type="predicted"/>
<keyword evidence="3" id="KW-1185">Reference proteome</keyword>
<dbReference type="AlphaFoldDB" id="A0A166F069"/>
<name>A0A166F069_9EURY</name>
<keyword evidence="1" id="KW-0812">Transmembrane</keyword>
<comment type="caution">
    <text evidence="2">The sequence shown here is derived from an EMBL/GenBank/DDBJ whole genome shotgun (WGS) entry which is preliminary data.</text>
</comment>
<sequence>MKVIVVVAWLLYIAPPSPVTFPFVNVIFMNVTFTLLSMVNILIFRPCASITILSVGPFPCIVTFLSIAKFVLLSPV</sequence>
<evidence type="ECO:0000313" key="2">
    <source>
        <dbReference type="EMBL" id="KZX17189.1"/>
    </source>
</evidence>
<dbReference type="Proteomes" id="UP000077275">
    <property type="component" value="Unassembled WGS sequence"/>
</dbReference>
<gene>
    <name evidence="2" type="ORF">MBCUT_03370</name>
</gene>
<evidence type="ECO:0000313" key="3">
    <source>
        <dbReference type="Proteomes" id="UP000077275"/>
    </source>
</evidence>
<feature type="transmembrane region" description="Helical" evidence="1">
    <location>
        <begin position="50"/>
        <end position="72"/>
    </location>
</feature>
<keyword evidence="1" id="KW-0472">Membrane</keyword>
<dbReference type="EMBL" id="LWMW01000060">
    <property type="protein sequence ID" value="KZX17189.1"/>
    <property type="molecule type" value="Genomic_DNA"/>
</dbReference>
<keyword evidence="1" id="KW-1133">Transmembrane helix</keyword>
<reference evidence="2 3" key="1">
    <citation type="submission" date="2016-04" db="EMBL/GenBank/DDBJ databases">
        <title>Genome sequence of Methanobrevibacter cuticularis DSM 11139.</title>
        <authorList>
            <person name="Poehlein A."/>
            <person name="Seedorf H."/>
            <person name="Daniel R."/>
        </authorList>
    </citation>
    <scope>NUCLEOTIDE SEQUENCE [LARGE SCALE GENOMIC DNA]</scope>
    <source>
        <strain evidence="2 3">DSM 11139</strain>
    </source>
</reference>
<feature type="transmembrane region" description="Helical" evidence="1">
    <location>
        <begin position="26"/>
        <end position="43"/>
    </location>
</feature>